<organism evidence="2 3">
    <name type="scientific">Rousettus aegyptiacus</name>
    <name type="common">Egyptian fruit bat</name>
    <name type="synonym">Pteropus aegyptiacus</name>
    <dbReference type="NCBI Taxonomy" id="9407"/>
    <lineage>
        <taxon>Eukaryota</taxon>
        <taxon>Metazoa</taxon>
        <taxon>Chordata</taxon>
        <taxon>Craniata</taxon>
        <taxon>Vertebrata</taxon>
        <taxon>Euteleostomi</taxon>
        <taxon>Mammalia</taxon>
        <taxon>Eutheria</taxon>
        <taxon>Laurasiatheria</taxon>
        <taxon>Chiroptera</taxon>
        <taxon>Yinpterochiroptera</taxon>
        <taxon>Pteropodoidea</taxon>
        <taxon>Pteropodidae</taxon>
        <taxon>Rousettinae</taxon>
        <taxon>Rousettus</taxon>
    </lineage>
</organism>
<evidence type="ECO:0000313" key="2">
    <source>
        <dbReference type="EMBL" id="KAF6422890.1"/>
    </source>
</evidence>
<dbReference type="Proteomes" id="UP000593571">
    <property type="component" value="Unassembled WGS sequence"/>
</dbReference>
<reference evidence="2 3" key="1">
    <citation type="journal article" date="2020" name="Nature">
        <title>Six reference-quality genomes reveal evolution of bat adaptations.</title>
        <authorList>
            <person name="Jebb D."/>
            <person name="Huang Z."/>
            <person name="Pippel M."/>
            <person name="Hughes G.M."/>
            <person name="Lavrichenko K."/>
            <person name="Devanna P."/>
            <person name="Winkler S."/>
            <person name="Jermiin L.S."/>
            <person name="Skirmuntt E.C."/>
            <person name="Katzourakis A."/>
            <person name="Burkitt-Gray L."/>
            <person name="Ray D.A."/>
            <person name="Sullivan K.A.M."/>
            <person name="Roscito J.G."/>
            <person name="Kirilenko B.M."/>
            <person name="Davalos L.M."/>
            <person name="Corthals A.P."/>
            <person name="Power M.L."/>
            <person name="Jones G."/>
            <person name="Ransome R.D."/>
            <person name="Dechmann D.K.N."/>
            <person name="Locatelli A.G."/>
            <person name="Puechmaille S.J."/>
            <person name="Fedrigo O."/>
            <person name="Jarvis E.D."/>
            <person name="Hiller M."/>
            <person name="Vernes S.C."/>
            <person name="Myers E.W."/>
            <person name="Teeling E.C."/>
        </authorList>
    </citation>
    <scope>NUCLEOTIDE SEQUENCE [LARGE SCALE GENOMIC DNA]</scope>
    <source>
        <strain evidence="2">MRouAeg1</strain>
        <tissue evidence="2">Muscle</tissue>
    </source>
</reference>
<evidence type="ECO:0000256" key="1">
    <source>
        <dbReference type="SAM" id="MobiDB-lite"/>
    </source>
</evidence>
<comment type="caution">
    <text evidence="2">The sequence shown here is derived from an EMBL/GenBank/DDBJ whole genome shotgun (WGS) entry which is preliminary data.</text>
</comment>
<proteinExistence type="predicted"/>
<name>A0A7J8DIF5_ROUAE</name>
<gene>
    <name evidence="2" type="ORF">HJG63_008678</name>
</gene>
<feature type="compositionally biased region" description="Pro residues" evidence="1">
    <location>
        <begin position="137"/>
        <end position="147"/>
    </location>
</feature>
<accession>A0A7J8DIF5</accession>
<evidence type="ECO:0000313" key="3">
    <source>
        <dbReference type="Proteomes" id="UP000593571"/>
    </source>
</evidence>
<protein>
    <submittedName>
        <fullName evidence="2">Uncharacterized protein</fullName>
    </submittedName>
</protein>
<dbReference type="EMBL" id="JACASE010000012">
    <property type="protein sequence ID" value="KAF6422890.1"/>
    <property type="molecule type" value="Genomic_DNA"/>
</dbReference>
<feature type="region of interest" description="Disordered" evidence="1">
    <location>
        <begin position="116"/>
        <end position="162"/>
    </location>
</feature>
<keyword evidence="3" id="KW-1185">Reference proteome</keyword>
<sequence>MSRNHGWQRDQNPKCNIPPTLPMLKVSQVMPFSVSMLLMPLFSCWHCSWGGEGGVGGRERGTNAGSVTPELLLSALGRDSAKKLEEPHWLTPLREEAVPRQQAGSSARLLANHSQWSKVAVPLRPPPHPTPAKKSPSPGPGIPPLPLPLVRVPPRQTSALPT</sequence>
<dbReference type="AlphaFoldDB" id="A0A7J8DIF5"/>